<dbReference type="OrthoDB" id="5331396at2759"/>
<proteinExistence type="predicted"/>
<keyword evidence="2" id="KW-1185">Reference proteome</keyword>
<name>A0A9P6CQC0_9AGAR</name>
<dbReference type="PANTHER" id="PTHR37849">
    <property type="entry name" value="YALI0E11605P"/>
    <property type="match status" value="1"/>
</dbReference>
<dbReference type="PANTHER" id="PTHR37849:SF1">
    <property type="entry name" value="YALI0E11605P"/>
    <property type="match status" value="1"/>
</dbReference>
<sequence>MSFFARLDAVFRPSLRCVQYRSLTTSKIIRSDAPANLGNVAAQKKPIGGFRGGIVGFLFGFSLASSFAAYHLLEEYQRASAALQASVDELKISTEKVSAHVRRIEAVEKDLKALSDVSASKEDISRVRTEVKKLYDGLHVDYLGLRTHVWGIQEDLHKLSKNSTEVRI</sequence>
<comment type="caution">
    <text evidence="1">The sequence shown here is derived from an EMBL/GenBank/DDBJ whole genome shotgun (WGS) entry which is preliminary data.</text>
</comment>
<organism evidence="1 2">
    <name type="scientific">Pholiota conissans</name>
    <dbReference type="NCBI Taxonomy" id="109636"/>
    <lineage>
        <taxon>Eukaryota</taxon>
        <taxon>Fungi</taxon>
        <taxon>Dikarya</taxon>
        <taxon>Basidiomycota</taxon>
        <taxon>Agaricomycotina</taxon>
        <taxon>Agaricomycetes</taxon>
        <taxon>Agaricomycetidae</taxon>
        <taxon>Agaricales</taxon>
        <taxon>Agaricineae</taxon>
        <taxon>Strophariaceae</taxon>
        <taxon>Pholiota</taxon>
    </lineage>
</organism>
<accession>A0A9P6CQC0</accession>
<dbReference type="Proteomes" id="UP000807469">
    <property type="component" value="Unassembled WGS sequence"/>
</dbReference>
<evidence type="ECO:0008006" key="3">
    <source>
        <dbReference type="Google" id="ProtNLM"/>
    </source>
</evidence>
<dbReference type="EMBL" id="MU155324">
    <property type="protein sequence ID" value="KAF9475641.1"/>
    <property type="molecule type" value="Genomic_DNA"/>
</dbReference>
<evidence type="ECO:0000313" key="2">
    <source>
        <dbReference type="Proteomes" id="UP000807469"/>
    </source>
</evidence>
<dbReference type="AlphaFoldDB" id="A0A9P6CQC0"/>
<gene>
    <name evidence="1" type="ORF">BDN70DRAFT_227283</name>
</gene>
<protein>
    <recommendedName>
        <fullName evidence="3">IncA domain-containing protein</fullName>
    </recommendedName>
</protein>
<reference evidence="1" key="1">
    <citation type="submission" date="2020-11" db="EMBL/GenBank/DDBJ databases">
        <authorList>
            <consortium name="DOE Joint Genome Institute"/>
            <person name="Ahrendt S."/>
            <person name="Riley R."/>
            <person name="Andreopoulos W."/>
            <person name="Labutti K."/>
            <person name="Pangilinan J."/>
            <person name="Ruiz-Duenas F.J."/>
            <person name="Barrasa J.M."/>
            <person name="Sanchez-Garcia M."/>
            <person name="Camarero S."/>
            <person name="Miyauchi S."/>
            <person name="Serrano A."/>
            <person name="Linde D."/>
            <person name="Babiker R."/>
            <person name="Drula E."/>
            <person name="Ayuso-Fernandez I."/>
            <person name="Pacheco R."/>
            <person name="Padilla G."/>
            <person name="Ferreira P."/>
            <person name="Barriuso J."/>
            <person name="Kellner H."/>
            <person name="Castanera R."/>
            <person name="Alfaro M."/>
            <person name="Ramirez L."/>
            <person name="Pisabarro A.G."/>
            <person name="Kuo A."/>
            <person name="Tritt A."/>
            <person name="Lipzen A."/>
            <person name="He G."/>
            <person name="Yan M."/>
            <person name="Ng V."/>
            <person name="Cullen D."/>
            <person name="Martin F."/>
            <person name="Rosso M.-N."/>
            <person name="Henrissat B."/>
            <person name="Hibbett D."/>
            <person name="Martinez A.T."/>
            <person name="Grigoriev I.V."/>
        </authorList>
    </citation>
    <scope>NUCLEOTIDE SEQUENCE</scope>
    <source>
        <strain evidence="1">CIRM-BRFM 674</strain>
    </source>
</reference>
<evidence type="ECO:0000313" key="1">
    <source>
        <dbReference type="EMBL" id="KAF9475641.1"/>
    </source>
</evidence>